<dbReference type="InterPro" id="IPR001845">
    <property type="entry name" value="HTH_ArsR_DNA-bd_dom"/>
</dbReference>
<keyword evidence="6" id="KW-0808">Transferase</keyword>
<dbReference type="EMBL" id="VNIQ01000002">
    <property type="protein sequence ID" value="TYQ06618.1"/>
    <property type="molecule type" value="Genomic_DNA"/>
</dbReference>
<dbReference type="InterPro" id="IPR036390">
    <property type="entry name" value="WH_DNA-bd_sf"/>
</dbReference>
<dbReference type="PRINTS" id="PR00778">
    <property type="entry name" value="HTHARSR"/>
</dbReference>
<dbReference type="InterPro" id="IPR016181">
    <property type="entry name" value="Acyl_CoA_acyltransferase"/>
</dbReference>
<dbReference type="Pfam" id="PF00583">
    <property type="entry name" value="Acetyltransf_1"/>
    <property type="match status" value="1"/>
</dbReference>
<evidence type="ECO:0000259" key="4">
    <source>
        <dbReference type="PROSITE" id="PS50987"/>
    </source>
</evidence>
<dbReference type="SUPFAM" id="SSF55729">
    <property type="entry name" value="Acyl-CoA N-acyltransferases (Nat)"/>
    <property type="match status" value="1"/>
</dbReference>
<keyword evidence="1" id="KW-0805">Transcription regulation</keyword>
<evidence type="ECO:0000256" key="3">
    <source>
        <dbReference type="ARBA" id="ARBA00023163"/>
    </source>
</evidence>
<dbReference type="InterPro" id="IPR051081">
    <property type="entry name" value="HTH_MetalResp_TranReg"/>
</dbReference>
<keyword evidence="3" id="KW-0804">Transcription</keyword>
<accession>A0A652YU34</accession>
<dbReference type="PROSITE" id="PS50987">
    <property type="entry name" value="HTH_ARSR_2"/>
    <property type="match status" value="1"/>
</dbReference>
<dbReference type="GO" id="GO:0003677">
    <property type="term" value="F:DNA binding"/>
    <property type="evidence" value="ECO:0007669"/>
    <property type="project" value="UniProtKB-KW"/>
</dbReference>
<dbReference type="GO" id="GO:0003700">
    <property type="term" value="F:DNA-binding transcription factor activity"/>
    <property type="evidence" value="ECO:0007669"/>
    <property type="project" value="InterPro"/>
</dbReference>
<dbReference type="Pfam" id="PF12840">
    <property type="entry name" value="HTH_20"/>
    <property type="match status" value="1"/>
</dbReference>
<evidence type="ECO:0000256" key="2">
    <source>
        <dbReference type="ARBA" id="ARBA00023125"/>
    </source>
</evidence>
<feature type="domain" description="N-acetyltransferase" evidence="5">
    <location>
        <begin position="146"/>
        <end position="294"/>
    </location>
</feature>
<dbReference type="Gene3D" id="1.10.10.10">
    <property type="entry name" value="Winged helix-like DNA-binding domain superfamily/Winged helix DNA-binding domain"/>
    <property type="match status" value="1"/>
</dbReference>
<proteinExistence type="predicted"/>
<dbReference type="Gene3D" id="3.40.630.30">
    <property type="match status" value="1"/>
</dbReference>
<dbReference type="SMART" id="SM00418">
    <property type="entry name" value="HTH_ARSR"/>
    <property type="match status" value="1"/>
</dbReference>
<keyword evidence="2" id="KW-0238">DNA-binding</keyword>
<dbReference type="SUPFAM" id="SSF46785">
    <property type="entry name" value="Winged helix' DNA-binding domain"/>
    <property type="match status" value="1"/>
</dbReference>
<dbReference type="CDD" id="cd04301">
    <property type="entry name" value="NAT_SF"/>
    <property type="match status" value="1"/>
</dbReference>
<comment type="caution">
    <text evidence="6">The sequence shown here is derived from an EMBL/GenBank/DDBJ whole genome shotgun (WGS) entry which is preliminary data.</text>
</comment>
<dbReference type="AlphaFoldDB" id="A0A652YU34"/>
<evidence type="ECO:0000313" key="6">
    <source>
        <dbReference type="EMBL" id="TYQ06618.1"/>
    </source>
</evidence>
<dbReference type="InterPro" id="IPR011991">
    <property type="entry name" value="ArsR-like_HTH"/>
</dbReference>
<dbReference type="PANTHER" id="PTHR33154:SF33">
    <property type="entry name" value="TRANSCRIPTIONAL REPRESSOR SDPR"/>
    <property type="match status" value="1"/>
</dbReference>
<protein>
    <submittedName>
        <fullName evidence="6">L-amino acid N-acyltransferase YncA</fullName>
    </submittedName>
</protein>
<dbReference type="PROSITE" id="PS51186">
    <property type="entry name" value="GNAT"/>
    <property type="match status" value="1"/>
</dbReference>
<sequence length="307" mass="33409">MNATIDRYRYSVNMTSLQTPAVRIGDSAQGQIGSNLIEQSDADTYAQWFACLAEPMRVRLLHRVASASGGITVGALAEALGIGQPTVSHHLRKLADVGFVDLRKDGTSTVVAMSPTCCVALPQPADIVMGVLAPRPCCPTDLPDDVTVRAMADKDWDAVLRIYGEGIDTRNATFAVEVPTREQLDVQWLPKHRWVATIDDLVVGWATLSQASGRDCYRGVAENSVYVADGMRGRGVGKALLRKQVMSADDDGFWTLQTSIFPENRASISLHHSAGFRTVGIREKIAQLDGIWRDTVLLERRSAAESA</sequence>
<dbReference type="GO" id="GO:0016747">
    <property type="term" value="F:acyltransferase activity, transferring groups other than amino-acyl groups"/>
    <property type="evidence" value="ECO:0007669"/>
    <property type="project" value="InterPro"/>
</dbReference>
<gene>
    <name evidence="6" type="ORF">FNL38_102760</name>
</gene>
<dbReference type="CDD" id="cd00090">
    <property type="entry name" value="HTH_ARSR"/>
    <property type="match status" value="1"/>
</dbReference>
<name>A0A652YU34_NOCGL</name>
<feature type="domain" description="HTH arsR-type" evidence="4">
    <location>
        <begin position="37"/>
        <end position="133"/>
    </location>
</feature>
<organism evidence="6">
    <name type="scientific">Nocardia globerula</name>
    <dbReference type="NCBI Taxonomy" id="1818"/>
    <lineage>
        <taxon>Bacteria</taxon>
        <taxon>Bacillati</taxon>
        <taxon>Actinomycetota</taxon>
        <taxon>Actinomycetes</taxon>
        <taxon>Mycobacteriales</taxon>
        <taxon>Nocardiaceae</taxon>
        <taxon>Nocardia</taxon>
    </lineage>
</organism>
<dbReference type="NCBIfam" id="NF033788">
    <property type="entry name" value="HTH_metalloreg"/>
    <property type="match status" value="1"/>
</dbReference>
<dbReference type="InterPro" id="IPR036388">
    <property type="entry name" value="WH-like_DNA-bd_sf"/>
</dbReference>
<dbReference type="InterPro" id="IPR000182">
    <property type="entry name" value="GNAT_dom"/>
</dbReference>
<keyword evidence="6" id="KW-0012">Acyltransferase</keyword>
<evidence type="ECO:0000256" key="1">
    <source>
        <dbReference type="ARBA" id="ARBA00023015"/>
    </source>
</evidence>
<dbReference type="PANTHER" id="PTHR33154">
    <property type="entry name" value="TRANSCRIPTIONAL REGULATOR, ARSR FAMILY"/>
    <property type="match status" value="1"/>
</dbReference>
<reference evidence="6" key="1">
    <citation type="submission" date="2019-07" db="EMBL/GenBank/DDBJ databases">
        <title>Genomic Encyclopedia of Type Strains, Phase IV (KMG-IV): sequencing the most valuable type-strain genomes for metagenomic binning, comparative biology and taxonomic classification.</title>
        <authorList>
            <person name="Goeker M."/>
        </authorList>
    </citation>
    <scope>NUCLEOTIDE SEQUENCE</scope>
    <source>
        <strain evidence="6">DSM 44596</strain>
    </source>
</reference>
<evidence type="ECO:0000259" key="5">
    <source>
        <dbReference type="PROSITE" id="PS51186"/>
    </source>
</evidence>